<organism evidence="1 2">
    <name type="scientific">Paenibacillus gyeongsangnamensis</name>
    <dbReference type="NCBI Taxonomy" id="3388067"/>
    <lineage>
        <taxon>Bacteria</taxon>
        <taxon>Bacillati</taxon>
        <taxon>Bacillota</taxon>
        <taxon>Bacilli</taxon>
        <taxon>Bacillales</taxon>
        <taxon>Paenibacillaceae</taxon>
        <taxon>Paenibacillus</taxon>
    </lineage>
</organism>
<dbReference type="Proteomes" id="UP001527882">
    <property type="component" value="Unassembled WGS sequence"/>
</dbReference>
<accession>A0ABT4Q1U5</accession>
<dbReference type="EMBL" id="JAQAGZ010000001">
    <property type="protein sequence ID" value="MCZ8510860.1"/>
    <property type="molecule type" value="Genomic_DNA"/>
</dbReference>
<gene>
    <name evidence="1" type="ORF">O9H85_00065</name>
</gene>
<name>A0ABT4Q1U5_9BACL</name>
<proteinExistence type="predicted"/>
<reference evidence="1 2" key="1">
    <citation type="submission" date="2022-12" db="EMBL/GenBank/DDBJ databases">
        <title>Draft genome sequence of Paenibacillus sp. dW9.</title>
        <authorList>
            <person name="Choi E.-W."/>
            <person name="Kim D.-U."/>
        </authorList>
    </citation>
    <scope>NUCLEOTIDE SEQUENCE [LARGE SCALE GENOMIC DNA]</scope>
    <source>
        <strain evidence="2">dW9</strain>
    </source>
</reference>
<comment type="caution">
    <text evidence="1">The sequence shown here is derived from an EMBL/GenBank/DDBJ whole genome shotgun (WGS) entry which is preliminary data.</text>
</comment>
<dbReference type="InterPro" id="IPR018715">
    <property type="entry name" value="DUF2239"/>
</dbReference>
<dbReference type="RefSeq" id="WP_269879235.1">
    <property type="nucleotide sequence ID" value="NZ_JAQAGZ010000001.1"/>
</dbReference>
<sequence>MNCMNCGSTHDVIDFIAGEEKFVLCADCRYKLVNRRGRVVSILNAREPGRPSLGVTRKVSLTLPEAVWEHLDSQANGNRSLYLRKLIDRNMSSEGSWSNNACLGYTILGAKRLGYSEEQTKELVRAIYGFFDCKTVEEARTVYEQSPY</sequence>
<evidence type="ECO:0000313" key="2">
    <source>
        <dbReference type="Proteomes" id="UP001527882"/>
    </source>
</evidence>
<evidence type="ECO:0000313" key="1">
    <source>
        <dbReference type="EMBL" id="MCZ8510860.1"/>
    </source>
</evidence>
<protein>
    <submittedName>
        <fullName evidence="1">DUF2239 family protein</fullName>
    </submittedName>
</protein>
<keyword evidence="2" id="KW-1185">Reference proteome</keyword>
<dbReference type="Pfam" id="PF09998">
    <property type="entry name" value="DUF2239"/>
    <property type="match status" value="1"/>
</dbReference>